<feature type="region of interest" description="Disordered" evidence="1">
    <location>
        <begin position="1"/>
        <end position="31"/>
    </location>
</feature>
<proteinExistence type="predicted"/>
<reference evidence="2 3" key="1">
    <citation type="submission" date="2023-01" db="EMBL/GenBank/DDBJ databases">
        <title>Analysis of 21 Apiospora genomes using comparative genomics revels a genus with tremendous synthesis potential of carbohydrate active enzymes and secondary metabolites.</title>
        <authorList>
            <person name="Sorensen T."/>
        </authorList>
    </citation>
    <scope>NUCLEOTIDE SEQUENCE [LARGE SCALE GENOMIC DNA]</scope>
    <source>
        <strain evidence="2 3">CBS 24483</strain>
    </source>
</reference>
<evidence type="ECO:0000313" key="3">
    <source>
        <dbReference type="Proteomes" id="UP001391051"/>
    </source>
</evidence>
<accession>A0ABR1Q4G3</accession>
<gene>
    <name evidence="2" type="ORF">PG986_011161</name>
</gene>
<dbReference type="RefSeq" id="XP_066696874.1">
    <property type="nucleotide sequence ID" value="XM_066847383.1"/>
</dbReference>
<evidence type="ECO:0000313" key="2">
    <source>
        <dbReference type="EMBL" id="KAK7946840.1"/>
    </source>
</evidence>
<keyword evidence="3" id="KW-1185">Reference proteome</keyword>
<protein>
    <submittedName>
        <fullName evidence="2">Uncharacterized protein</fullName>
    </submittedName>
</protein>
<dbReference type="EMBL" id="JAQQWE010000007">
    <property type="protein sequence ID" value="KAK7946840.1"/>
    <property type="molecule type" value="Genomic_DNA"/>
</dbReference>
<organism evidence="2 3">
    <name type="scientific">Apiospora aurea</name>
    <dbReference type="NCBI Taxonomy" id="335848"/>
    <lineage>
        <taxon>Eukaryota</taxon>
        <taxon>Fungi</taxon>
        <taxon>Dikarya</taxon>
        <taxon>Ascomycota</taxon>
        <taxon>Pezizomycotina</taxon>
        <taxon>Sordariomycetes</taxon>
        <taxon>Xylariomycetidae</taxon>
        <taxon>Amphisphaeriales</taxon>
        <taxon>Apiosporaceae</taxon>
        <taxon>Apiospora</taxon>
    </lineage>
</organism>
<dbReference type="GeneID" id="92080445"/>
<sequence length="155" mass="17161">MSPEPKKRRTSPSPSPRPNKAPLEAAIGPSPPVVHISPEVRSSPHVNAAYDEALDKHGPVVVVPRHGRRDHVIDHRYIRQALVEDPGSFSFEKGAAELLNLGFISLDNTAYIHDIHDLVARNVQPRLSGIVEHLAPRHSDAARAHHNGGWHDLRR</sequence>
<dbReference type="InterPro" id="IPR029068">
    <property type="entry name" value="Glyas_Bleomycin-R_OHBP_Dase"/>
</dbReference>
<comment type="caution">
    <text evidence="2">The sequence shown here is derived from an EMBL/GenBank/DDBJ whole genome shotgun (WGS) entry which is preliminary data.</text>
</comment>
<dbReference type="Proteomes" id="UP001391051">
    <property type="component" value="Unassembled WGS sequence"/>
</dbReference>
<feature type="compositionally biased region" description="Basic residues" evidence="1">
    <location>
        <begin position="1"/>
        <end position="10"/>
    </location>
</feature>
<evidence type="ECO:0000256" key="1">
    <source>
        <dbReference type="SAM" id="MobiDB-lite"/>
    </source>
</evidence>
<dbReference type="SUPFAM" id="SSF54593">
    <property type="entry name" value="Glyoxalase/Bleomycin resistance protein/Dihydroxybiphenyl dioxygenase"/>
    <property type="match status" value="1"/>
</dbReference>
<name>A0ABR1Q4G3_9PEZI</name>